<dbReference type="Gene3D" id="3.80.10.10">
    <property type="entry name" value="Ribonuclease Inhibitor"/>
    <property type="match status" value="1"/>
</dbReference>
<dbReference type="SUPFAM" id="SSF52058">
    <property type="entry name" value="L domain-like"/>
    <property type="match status" value="1"/>
</dbReference>
<dbReference type="AlphaFoldDB" id="S8BQS3"/>
<comment type="caution">
    <text evidence="1">The sequence shown here is derived from an EMBL/GenBank/DDBJ whole genome shotgun (WGS) entry which is preliminary data.</text>
</comment>
<gene>
    <name evidence="1" type="ORF">H072_8710</name>
</gene>
<proteinExistence type="predicted"/>
<reference evidence="2" key="2">
    <citation type="submission" date="2013-04" db="EMBL/GenBank/DDBJ databases">
        <title>Genomic mechanisms accounting for the adaptation to parasitism in nematode-trapping fungi.</title>
        <authorList>
            <person name="Ahren D.G."/>
        </authorList>
    </citation>
    <scope>NUCLEOTIDE SEQUENCE [LARGE SCALE GENOMIC DNA]</scope>
    <source>
        <strain evidence="2">CBS 200.50</strain>
    </source>
</reference>
<dbReference type="EMBL" id="AQGS01000631">
    <property type="protein sequence ID" value="EPS37597.1"/>
    <property type="molecule type" value="Genomic_DNA"/>
</dbReference>
<keyword evidence="2" id="KW-1185">Reference proteome</keyword>
<evidence type="ECO:0000313" key="2">
    <source>
        <dbReference type="Proteomes" id="UP000015100"/>
    </source>
</evidence>
<dbReference type="HOGENOM" id="CLU_849975_0_0_1"/>
<reference evidence="1 2" key="1">
    <citation type="journal article" date="2013" name="PLoS Genet.">
        <title>Genomic mechanisms accounting for the adaptation to parasitism in nematode-trapping fungi.</title>
        <authorList>
            <person name="Meerupati T."/>
            <person name="Andersson K.M."/>
            <person name="Friman E."/>
            <person name="Kumar D."/>
            <person name="Tunlid A."/>
            <person name="Ahren D."/>
        </authorList>
    </citation>
    <scope>NUCLEOTIDE SEQUENCE [LARGE SCALE GENOMIC DNA]</scope>
    <source>
        <strain evidence="1 2">CBS 200.50</strain>
    </source>
</reference>
<evidence type="ECO:0008006" key="3">
    <source>
        <dbReference type="Google" id="ProtNLM"/>
    </source>
</evidence>
<organism evidence="1 2">
    <name type="scientific">Dactylellina haptotyla (strain CBS 200.50)</name>
    <name type="common">Nematode-trapping fungus</name>
    <name type="synonym">Monacrosporium haptotylum</name>
    <dbReference type="NCBI Taxonomy" id="1284197"/>
    <lineage>
        <taxon>Eukaryota</taxon>
        <taxon>Fungi</taxon>
        <taxon>Dikarya</taxon>
        <taxon>Ascomycota</taxon>
        <taxon>Pezizomycotina</taxon>
        <taxon>Orbiliomycetes</taxon>
        <taxon>Orbiliales</taxon>
        <taxon>Orbiliaceae</taxon>
        <taxon>Dactylellina</taxon>
    </lineage>
</organism>
<accession>S8BQS3</accession>
<sequence>MPLENVDFKLLKGESPGFPQLESLQVVDIDDWSEFVGKTGGALPSLERCPKLNCLRMSADSNMGNSFQFLKRHSIQLKNLHLVLAHPIHEFRGYLAASRGLVEISVEITSAPDVDWGLDLDFRSHSDTLKSLYLIEQKHDSTLQALDSPTLPWLSELPNLEELAICIGPSIRLGESSNFPSLKTLWLMGAWKPAGFESDPVKVNDSIWVSCKEALRSPEIPPNLRTFALDSNWGLEYPHVTSSESAFGLAEAPADVEKLSKRDFKMLYGHLRIFNRAKHVSELTINQADRRQHRPLDPRDHLRKYWKRSNNGRIFGCEYWEAKNAWW</sequence>
<dbReference type="InterPro" id="IPR032675">
    <property type="entry name" value="LRR_dom_sf"/>
</dbReference>
<name>S8BQS3_DACHA</name>
<dbReference type="Proteomes" id="UP000015100">
    <property type="component" value="Unassembled WGS sequence"/>
</dbReference>
<evidence type="ECO:0000313" key="1">
    <source>
        <dbReference type="EMBL" id="EPS37597.1"/>
    </source>
</evidence>
<protein>
    <recommendedName>
        <fullName evidence="3">F-box domain-containing protein</fullName>
    </recommendedName>
</protein>